<evidence type="ECO:0000256" key="1">
    <source>
        <dbReference type="SAM" id="MobiDB-lite"/>
    </source>
</evidence>
<feature type="region of interest" description="Disordered" evidence="1">
    <location>
        <begin position="94"/>
        <end position="113"/>
    </location>
</feature>
<reference evidence="2" key="1">
    <citation type="submission" date="2020-04" db="EMBL/GenBank/DDBJ databases">
        <authorList>
            <person name="Chiriac C."/>
            <person name="Salcher M."/>
            <person name="Ghai R."/>
            <person name="Kavagutti S V."/>
        </authorList>
    </citation>
    <scope>NUCLEOTIDE SEQUENCE</scope>
</reference>
<organism evidence="2">
    <name type="scientific">uncultured Caudovirales phage</name>
    <dbReference type="NCBI Taxonomy" id="2100421"/>
    <lineage>
        <taxon>Viruses</taxon>
        <taxon>Duplodnaviria</taxon>
        <taxon>Heunggongvirae</taxon>
        <taxon>Uroviricota</taxon>
        <taxon>Caudoviricetes</taxon>
        <taxon>Peduoviridae</taxon>
        <taxon>Maltschvirus</taxon>
        <taxon>Maltschvirus maltsch</taxon>
    </lineage>
</organism>
<dbReference type="EMBL" id="LR796586">
    <property type="protein sequence ID" value="CAB4153340.1"/>
    <property type="molecule type" value="Genomic_DNA"/>
</dbReference>
<proteinExistence type="predicted"/>
<gene>
    <name evidence="2" type="ORF">UFOVP621_116</name>
</gene>
<feature type="region of interest" description="Disordered" evidence="1">
    <location>
        <begin position="1"/>
        <end position="29"/>
    </location>
</feature>
<accession>A0A6J5N8C8</accession>
<protein>
    <submittedName>
        <fullName evidence="2">Uncharacterized protein</fullName>
    </submittedName>
</protein>
<evidence type="ECO:0000313" key="2">
    <source>
        <dbReference type="EMBL" id="CAB4153340.1"/>
    </source>
</evidence>
<feature type="compositionally biased region" description="Basic and acidic residues" evidence="1">
    <location>
        <begin position="12"/>
        <end position="21"/>
    </location>
</feature>
<sequence>MNSADSRYNRRPWNEDNRGPRYDYMGPYSDKQEQLTSQALAANTVPGEFLADIVRPPLPQIQLFRSRFGYRTRELSISDIMDVDDIYAEPRTELGGAAGFSGTSRNTSGNAAW</sequence>
<feature type="compositionally biased region" description="Polar residues" evidence="1">
    <location>
        <begin position="101"/>
        <end position="113"/>
    </location>
</feature>
<name>A0A6J5N8C8_9CAUD</name>